<dbReference type="PANTHER" id="PTHR43341">
    <property type="entry name" value="AMINO ACID PERMEASE"/>
    <property type="match status" value="1"/>
</dbReference>
<feature type="transmembrane region" description="Helical" evidence="8">
    <location>
        <begin position="482"/>
        <end position="500"/>
    </location>
</feature>
<comment type="subcellular location">
    <subcellularLocation>
        <location evidence="1">Membrane</location>
        <topology evidence="1">Multi-pass membrane protein</topology>
    </subcellularLocation>
</comment>
<feature type="region of interest" description="Disordered" evidence="7">
    <location>
        <begin position="1"/>
        <end position="31"/>
    </location>
</feature>
<feature type="transmembrane region" description="Helical" evidence="8">
    <location>
        <begin position="314"/>
        <end position="337"/>
    </location>
</feature>
<proteinExistence type="predicted"/>
<feature type="compositionally biased region" description="Basic and acidic residues" evidence="7">
    <location>
        <begin position="1"/>
        <end position="19"/>
    </location>
</feature>
<feature type="domain" description="Amino acid permease/ SLC12A" evidence="9">
    <location>
        <begin position="38"/>
        <end position="511"/>
    </location>
</feature>
<feature type="transmembrane region" description="Helical" evidence="8">
    <location>
        <begin position="455"/>
        <end position="476"/>
    </location>
</feature>
<dbReference type="PANTHER" id="PTHR43341:SF15">
    <property type="entry name" value="GENERAL AMINO ACID PERMEASE AGP2"/>
    <property type="match status" value="1"/>
</dbReference>
<accession>A0A4S8LJ91</accession>
<feature type="transmembrane region" description="Helical" evidence="8">
    <location>
        <begin position="403"/>
        <end position="427"/>
    </location>
</feature>
<evidence type="ECO:0000256" key="1">
    <source>
        <dbReference type="ARBA" id="ARBA00004141"/>
    </source>
</evidence>
<sequence>MNDPAEKEDGGYDAEKLEESSETSSIADHTHRTLKSRHVQLIGMGGTIGTSLFVQVGFTMVKGGPGSLLIAFAFWTTVVMAVNNCLSEMVSWIPISSPYIRFSERFVDPAFGVCVGLNCFLMIAVLIPFEITAFNLMLHFWTDKIPIEAVIVFVLVCYACLNVFAVKFYGESEFWLASGKIILALGLMVFTFITMLGGNPQHDVFGFRNWNPSKVPGTPFAEYFKTGSTGRFMGFIACLIQAAFTICGPEYFSMTAGEVVNPRTTLPRAFQTAYLRLATFFVGGALCMGILVPYNDPALVNSLNDPAPGAGSSIYVIAMQNMGINGLSHLVNVLIMLSVFSAGNSYMYCASRCLYGLALEGKAPGSRWLRKCTKDGIPIFCVGVTLAFGFLAFMQVSSGSAKVLGWFVDLVTASTTLNYAYICFTYIRFYQALKYQGIDRNTLPFKGPFQPFCTYYALFFTTVMTFIVGYTVFLPGNWDPPTFVFSYLIIIISPFCYVWYKVANKTRFKRIEEIELFDAERKLVDEYERSYVEKPARNAAQRVWRRLF</sequence>
<dbReference type="GO" id="GO:0015171">
    <property type="term" value="F:amino acid transmembrane transporter activity"/>
    <property type="evidence" value="ECO:0007669"/>
    <property type="project" value="TreeGrafter"/>
</dbReference>
<dbReference type="OrthoDB" id="10062876at2759"/>
<dbReference type="Pfam" id="PF00324">
    <property type="entry name" value="AA_permease"/>
    <property type="match status" value="1"/>
</dbReference>
<reference evidence="10 11" key="1">
    <citation type="journal article" date="2019" name="Nat. Ecol. Evol.">
        <title>Megaphylogeny resolves global patterns of mushroom evolution.</title>
        <authorList>
            <person name="Varga T."/>
            <person name="Krizsan K."/>
            <person name="Foldi C."/>
            <person name="Dima B."/>
            <person name="Sanchez-Garcia M."/>
            <person name="Sanchez-Ramirez S."/>
            <person name="Szollosi G.J."/>
            <person name="Szarkandi J.G."/>
            <person name="Papp V."/>
            <person name="Albert L."/>
            <person name="Andreopoulos W."/>
            <person name="Angelini C."/>
            <person name="Antonin V."/>
            <person name="Barry K.W."/>
            <person name="Bougher N.L."/>
            <person name="Buchanan P."/>
            <person name="Buyck B."/>
            <person name="Bense V."/>
            <person name="Catcheside P."/>
            <person name="Chovatia M."/>
            <person name="Cooper J."/>
            <person name="Damon W."/>
            <person name="Desjardin D."/>
            <person name="Finy P."/>
            <person name="Geml J."/>
            <person name="Haridas S."/>
            <person name="Hughes K."/>
            <person name="Justo A."/>
            <person name="Karasinski D."/>
            <person name="Kautmanova I."/>
            <person name="Kiss B."/>
            <person name="Kocsube S."/>
            <person name="Kotiranta H."/>
            <person name="LaButti K.M."/>
            <person name="Lechner B.E."/>
            <person name="Liimatainen K."/>
            <person name="Lipzen A."/>
            <person name="Lukacs Z."/>
            <person name="Mihaltcheva S."/>
            <person name="Morgado L.N."/>
            <person name="Niskanen T."/>
            <person name="Noordeloos M.E."/>
            <person name="Ohm R.A."/>
            <person name="Ortiz-Santana B."/>
            <person name="Ovrebo C."/>
            <person name="Racz N."/>
            <person name="Riley R."/>
            <person name="Savchenko A."/>
            <person name="Shiryaev A."/>
            <person name="Soop K."/>
            <person name="Spirin V."/>
            <person name="Szebenyi C."/>
            <person name="Tomsovsky M."/>
            <person name="Tulloss R.E."/>
            <person name="Uehling J."/>
            <person name="Grigoriev I.V."/>
            <person name="Vagvolgyi C."/>
            <person name="Papp T."/>
            <person name="Martin F.M."/>
            <person name="Miettinen O."/>
            <person name="Hibbett D.S."/>
            <person name="Nagy L.G."/>
        </authorList>
    </citation>
    <scope>NUCLEOTIDE SEQUENCE [LARGE SCALE GENOMIC DNA]</scope>
    <source>
        <strain evidence="10 11">CBS 962.96</strain>
    </source>
</reference>
<keyword evidence="11" id="KW-1185">Reference proteome</keyword>
<evidence type="ECO:0000256" key="2">
    <source>
        <dbReference type="ARBA" id="ARBA00022448"/>
    </source>
</evidence>
<feature type="transmembrane region" description="Helical" evidence="8">
    <location>
        <begin position="41"/>
        <end position="61"/>
    </location>
</feature>
<evidence type="ECO:0000256" key="6">
    <source>
        <dbReference type="ARBA" id="ARBA00023136"/>
    </source>
</evidence>
<dbReference type="Gene3D" id="1.20.1740.10">
    <property type="entry name" value="Amino acid/polyamine transporter I"/>
    <property type="match status" value="1"/>
</dbReference>
<name>A0A4S8LJ91_DENBC</name>
<evidence type="ECO:0000259" key="9">
    <source>
        <dbReference type="Pfam" id="PF00324"/>
    </source>
</evidence>
<dbReference type="InterPro" id="IPR050524">
    <property type="entry name" value="APC_YAT"/>
</dbReference>
<feature type="transmembrane region" description="Helical" evidence="8">
    <location>
        <begin position="149"/>
        <end position="169"/>
    </location>
</feature>
<evidence type="ECO:0000313" key="11">
    <source>
        <dbReference type="Proteomes" id="UP000297245"/>
    </source>
</evidence>
<feature type="transmembrane region" description="Helical" evidence="8">
    <location>
        <begin position="106"/>
        <end position="129"/>
    </location>
</feature>
<keyword evidence="5 8" id="KW-1133">Transmembrane helix</keyword>
<evidence type="ECO:0000256" key="8">
    <source>
        <dbReference type="SAM" id="Phobius"/>
    </source>
</evidence>
<dbReference type="AlphaFoldDB" id="A0A4S8LJ91"/>
<keyword evidence="3 8" id="KW-0812">Transmembrane</keyword>
<dbReference type="PIRSF" id="PIRSF006060">
    <property type="entry name" value="AA_transporter"/>
    <property type="match status" value="1"/>
</dbReference>
<keyword evidence="2" id="KW-0813">Transport</keyword>
<organism evidence="10 11">
    <name type="scientific">Dendrothele bispora (strain CBS 962.96)</name>
    <dbReference type="NCBI Taxonomy" id="1314807"/>
    <lineage>
        <taxon>Eukaryota</taxon>
        <taxon>Fungi</taxon>
        <taxon>Dikarya</taxon>
        <taxon>Basidiomycota</taxon>
        <taxon>Agaricomycotina</taxon>
        <taxon>Agaricomycetes</taxon>
        <taxon>Agaricomycetidae</taxon>
        <taxon>Agaricales</taxon>
        <taxon>Agaricales incertae sedis</taxon>
        <taxon>Dendrothele</taxon>
    </lineage>
</organism>
<feature type="transmembrane region" description="Helical" evidence="8">
    <location>
        <begin position="67"/>
        <end position="86"/>
    </location>
</feature>
<dbReference type="GO" id="GO:0016020">
    <property type="term" value="C:membrane"/>
    <property type="evidence" value="ECO:0007669"/>
    <property type="project" value="UniProtKB-SubCell"/>
</dbReference>
<dbReference type="FunFam" id="1.20.1740.10:FF:000006">
    <property type="entry name" value="General amino acid permease"/>
    <property type="match status" value="1"/>
</dbReference>
<evidence type="ECO:0000313" key="10">
    <source>
        <dbReference type="EMBL" id="THU89091.1"/>
    </source>
</evidence>
<feature type="transmembrane region" description="Helical" evidence="8">
    <location>
        <begin position="377"/>
        <end position="397"/>
    </location>
</feature>
<feature type="transmembrane region" description="Helical" evidence="8">
    <location>
        <begin position="273"/>
        <end position="294"/>
    </location>
</feature>
<evidence type="ECO:0000256" key="7">
    <source>
        <dbReference type="SAM" id="MobiDB-lite"/>
    </source>
</evidence>
<dbReference type="Proteomes" id="UP000297245">
    <property type="component" value="Unassembled WGS sequence"/>
</dbReference>
<evidence type="ECO:0000256" key="4">
    <source>
        <dbReference type="ARBA" id="ARBA00022970"/>
    </source>
</evidence>
<dbReference type="InterPro" id="IPR004841">
    <property type="entry name" value="AA-permease/SLC12A_dom"/>
</dbReference>
<keyword evidence="4" id="KW-0029">Amino-acid transport</keyword>
<dbReference type="EMBL" id="ML179382">
    <property type="protein sequence ID" value="THU89091.1"/>
    <property type="molecule type" value="Genomic_DNA"/>
</dbReference>
<feature type="transmembrane region" description="Helical" evidence="8">
    <location>
        <begin position="181"/>
        <end position="198"/>
    </location>
</feature>
<evidence type="ECO:0000256" key="5">
    <source>
        <dbReference type="ARBA" id="ARBA00022989"/>
    </source>
</evidence>
<feature type="transmembrane region" description="Helical" evidence="8">
    <location>
        <begin position="232"/>
        <end position="252"/>
    </location>
</feature>
<keyword evidence="6 8" id="KW-0472">Membrane</keyword>
<evidence type="ECO:0000256" key="3">
    <source>
        <dbReference type="ARBA" id="ARBA00022692"/>
    </source>
</evidence>
<protein>
    <submittedName>
        <fullName evidence="10">Putative general amino acid permease</fullName>
    </submittedName>
</protein>
<gene>
    <name evidence="10" type="ORF">K435DRAFT_761385</name>
</gene>